<name>L0DEA0_SINAD</name>
<reference evidence="1 2" key="1">
    <citation type="submission" date="2012-02" db="EMBL/GenBank/DDBJ databases">
        <title>Complete sequence of chromosome of Singulisphaera acidiphila DSM 18658.</title>
        <authorList>
            <consortium name="US DOE Joint Genome Institute (JGI-PGF)"/>
            <person name="Lucas S."/>
            <person name="Copeland A."/>
            <person name="Lapidus A."/>
            <person name="Glavina del Rio T."/>
            <person name="Dalin E."/>
            <person name="Tice H."/>
            <person name="Bruce D."/>
            <person name="Goodwin L."/>
            <person name="Pitluck S."/>
            <person name="Peters L."/>
            <person name="Ovchinnikova G."/>
            <person name="Chertkov O."/>
            <person name="Kyrpides N."/>
            <person name="Mavromatis K."/>
            <person name="Ivanova N."/>
            <person name="Brettin T."/>
            <person name="Detter J.C."/>
            <person name="Han C."/>
            <person name="Larimer F."/>
            <person name="Land M."/>
            <person name="Hauser L."/>
            <person name="Markowitz V."/>
            <person name="Cheng J.-F."/>
            <person name="Hugenholtz P."/>
            <person name="Woyke T."/>
            <person name="Wu D."/>
            <person name="Tindall B."/>
            <person name="Pomrenke H."/>
            <person name="Brambilla E."/>
            <person name="Klenk H.-P."/>
            <person name="Eisen J.A."/>
        </authorList>
    </citation>
    <scope>NUCLEOTIDE SEQUENCE [LARGE SCALE GENOMIC DNA]</scope>
    <source>
        <strain evidence="2">ATCC BAA-1392 / DSM 18658 / VKM B-2454 / MOB10</strain>
    </source>
</reference>
<organism evidence="1 2">
    <name type="scientific">Singulisphaera acidiphila (strain ATCC BAA-1392 / DSM 18658 / VKM B-2454 / MOB10)</name>
    <dbReference type="NCBI Taxonomy" id="886293"/>
    <lineage>
        <taxon>Bacteria</taxon>
        <taxon>Pseudomonadati</taxon>
        <taxon>Planctomycetota</taxon>
        <taxon>Planctomycetia</taxon>
        <taxon>Isosphaerales</taxon>
        <taxon>Isosphaeraceae</taxon>
        <taxon>Singulisphaera</taxon>
    </lineage>
</organism>
<dbReference type="AlphaFoldDB" id="L0DEA0"/>
<dbReference type="EMBL" id="CP003364">
    <property type="protein sequence ID" value="AGA27185.1"/>
    <property type="molecule type" value="Genomic_DNA"/>
</dbReference>
<keyword evidence="2" id="KW-1185">Reference proteome</keyword>
<proteinExistence type="predicted"/>
<sequence>MHGPSVNSPAAITSRVSQSQMRIMTRRDSAQSHPLDLLRIMPAERIGNSPRYAERREPASHTIHPGSAQTHPRWLLINLIVSLRLSRKVKIESAAC</sequence>
<gene>
    <name evidence="1" type="ordered locus">Sinac_2898</name>
</gene>
<accession>L0DEA0</accession>
<dbReference type="Proteomes" id="UP000010798">
    <property type="component" value="Chromosome"/>
</dbReference>
<dbReference type="KEGG" id="saci:Sinac_2898"/>
<protein>
    <submittedName>
        <fullName evidence="1">Uncharacterized protein</fullName>
    </submittedName>
</protein>
<dbReference type="STRING" id="886293.Sinac_2898"/>
<dbReference type="HOGENOM" id="CLU_2358178_0_0_0"/>
<evidence type="ECO:0000313" key="1">
    <source>
        <dbReference type="EMBL" id="AGA27185.1"/>
    </source>
</evidence>
<evidence type="ECO:0000313" key="2">
    <source>
        <dbReference type="Proteomes" id="UP000010798"/>
    </source>
</evidence>